<name>A0A151TZZ7_CAJCA</name>
<dbReference type="InterPro" id="IPR057670">
    <property type="entry name" value="SH3_retrovirus"/>
</dbReference>
<dbReference type="PROSITE" id="PS50158">
    <property type="entry name" value="ZF_CCHC"/>
    <property type="match status" value="1"/>
</dbReference>
<dbReference type="SUPFAM" id="SSF57756">
    <property type="entry name" value="Retrovirus zinc finger-like domains"/>
    <property type="match status" value="1"/>
</dbReference>
<keyword evidence="2" id="KW-0862">Zinc</keyword>
<evidence type="ECO:0000256" key="2">
    <source>
        <dbReference type="PROSITE-ProRule" id="PRU00047"/>
    </source>
</evidence>
<dbReference type="InterPro" id="IPR001878">
    <property type="entry name" value="Znf_CCHC"/>
</dbReference>
<dbReference type="GO" id="GO:0006508">
    <property type="term" value="P:proteolysis"/>
    <property type="evidence" value="ECO:0007669"/>
    <property type="project" value="UniProtKB-KW"/>
</dbReference>
<evidence type="ECO:0000259" key="5">
    <source>
        <dbReference type="PROSITE" id="PS50994"/>
    </source>
</evidence>
<dbReference type="GO" id="GO:0008270">
    <property type="term" value="F:zinc ion binding"/>
    <property type="evidence" value="ECO:0007669"/>
    <property type="project" value="UniProtKB-KW"/>
</dbReference>
<dbReference type="SUPFAM" id="SSF53098">
    <property type="entry name" value="Ribonuclease H-like"/>
    <property type="match status" value="1"/>
</dbReference>
<dbReference type="Proteomes" id="UP000075243">
    <property type="component" value="Chromosome 2"/>
</dbReference>
<evidence type="ECO:0000259" key="4">
    <source>
        <dbReference type="PROSITE" id="PS50158"/>
    </source>
</evidence>
<dbReference type="InterPro" id="IPR012337">
    <property type="entry name" value="RNaseH-like_sf"/>
</dbReference>
<feature type="region of interest" description="Disordered" evidence="3">
    <location>
        <begin position="1"/>
        <end position="59"/>
    </location>
</feature>
<feature type="domain" description="CCHC-type" evidence="4">
    <location>
        <begin position="65"/>
        <end position="78"/>
    </location>
</feature>
<dbReference type="PANTHER" id="PTHR42648">
    <property type="entry name" value="TRANSPOSASE, PUTATIVE-RELATED"/>
    <property type="match status" value="1"/>
</dbReference>
<evidence type="ECO:0000313" key="7">
    <source>
        <dbReference type="Proteomes" id="UP000075243"/>
    </source>
</evidence>
<proteinExistence type="predicted"/>
<dbReference type="GO" id="GO:0008233">
    <property type="term" value="F:peptidase activity"/>
    <property type="evidence" value="ECO:0007669"/>
    <property type="project" value="UniProtKB-KW"/>
</dbReference>
<dbReference type="InterPro" id="IPR036397">
    <property type="entry name" value="RNaseH_sf"/>
</dbReference>
<dbReference type="PANTHER" id="PTHR42648:SF18">
    <property type="entry name" value="RETROTRANSPOSON, UNCLASSIFIED-LIKE PROTEIN"/>
    <property type="match status" value="1"/>
</dbReference>
<dbReference type="Pfam" id="PF22936">
    <property type="entry name" value="Pol_BBD"/>
    <property type="match status" value="1"/>
</dbReference>
<protein>
    <submittedName>
        <fullName evidence="6">Retrovirus-related Pol polyprotein from transposon TNT 1-94</fullName>
    </submittedName>
</protein>
<keyword evidence="1" id="KW-0378">Hydrolase</keyword>
<dbReference type="AlphaFoldDB" id="A0A151TZZ7"/>
<evidence type="ECO:0000256" key="3">
    <source>
        <dbReference type="SAM" id="MobiDB-lite"/>
    </source>
</evidence>
<dbReference type="Gramene" id="C.cajan_05086.t">
    <property type="protein sequence ID" value="C.cajan_05086.t.cds1"/>
    <property type="gene ID" value="C.cajan_05086"/>
</dbReference>
<dbReference type="OMA" id="CETWAST"/>
<feature type="compositionally biased region" description="Polar residues" evidence="3">
    <location>
        <begin position="41"/>
        <end position="51"/>
    </location>
</feature>
<dbReference type="GO" id="GO:0015074">
    <property type="term" value="P:DNA integration"/>
    <property type="evidence" value="ECO:0007669"/>
    <property type="project" value="InterPro"/>
</dbReference>
<organism evidence="6 7">
    <name type="scientific">Cajanus cajan</name>
    <name type="common">Pigeon pea</name>
    <name type="synonym">Cajanus indicus</name>
    <dbReference type="NCBI Taxonomy" id="3821"/>
    <lineage>
        <taxon>Eukaryota</taxon>
        <taxon>Viridiplantae</taxon>
        <taxon>Streptophyta</taxon>
        <taxon>Embryophyta</taxon>
        <taxon>Tracheophyta</taxon>
        <taxon>Spermatophyta</taxon>
        <taxon>Magnoliopsida</taxon>
        <taxon>eudicotyledons</taxon>
        <taxon>Gunneridae</taxon>
        <taxon>Pentapetalae</taxon>
        <taxon>rosids</taxon>
        <taxon>fabids</taxon>
        <taxon>Fabales</taxon>
        <taxon>Fabaceae</taxon>
        <taxon>Papilionoideae</taxon>
        <taxon>50 kb inversion clade</taxon>
        <taxon>NPAAA clade</taxon>
        <taxon>indigoferoid/millettioid clade</taxon>
        <taxon>Phaseoleae</taxon>
        <taxon>Cajanus</taxon>
    </lineage>
</organism>
<dbReference type="PROSITE" id="PS50994">
    <property type="entry name" value="INTEGRASE"/>
    <property type="match status" value="1"/>
</dbReference>
<dbReference type="InterPro" id="IPR054722">
    <property type="entry name" value="PolX-like_BBD"/>
</dbReference>
<dbReference type="GO" id="GO:0003676">
    <property type="term" value="F:nucleic acid binding"/>
    <property type="evidence" value="ECO:0007669"/>
    <property type="project" value="InterPro"/>
</dbReference>
<sequence length="556" mass="63145">MEEQALKAFTNTPSYNSRGRGRGKGRGRGCGGRGNRDFNKNSRGNNDQFQGNDRGRDHDKSKVECFRCHKFGHYASECYTRLPNLKEKGESSNFIEEKEVKTLLMAVEDAKDNEVEIWYVDTGCSNHMSGSKSSFSYLNENFHSTMSFGDCSTMKVMGKGDIKIKTKNGFVETISNVLYVPNLKSNLLSAGQLQEKGYEIFISKGSCEIIDPVRGVIAVVNMSSNRLFPLKIESIQSGLLAKATDSAWLWHYRYGHLSFSGLKTLEQKDMVTGLSQIIVPSHVCEECVVSKQHRSQFPNGKSWRAKSVFELVHSDICGPINPSSNGGKKYLITFTDDFSRKTWVYFLQEKFEALSSFKSFKARVETESRKTIKSLRTDSGGEYCSNEFSIFCEKHGIRKELTTTYTPQQNGVSERKNRTILNMIRSLLTESGVSKDFWPEAVNWSVHILNRSPTFAVKNMTPEEAWSGRKPTVDHFRIFGCIAYAHIPDKKRSKLDDKGEKCIFLGVSDQSKAYKLYNPITKKIIISRDVVFNEERFWENNIDETKQILANFDGDN</sequence>
<keyword evidence="2" id="KW-0863">Zinc-finger</keyword>
<dbReference type="Pfam" id="PF00665">
    <property type="entry name" value="rve"/>
    <property type="match status" value="1"/>
</dbReference>
<dbReference type="SMART" id="SM00343">
    <property type="entry name" value="ZnF_C2HC"/>
    <property type="match status" value="1"/>
</dbReference>
<evidence type="ECO:0000256" key="1">
    <source>
        <dbReference type="ARBA" id="ARBA00022670"/>
    </source>
</evidence>
<keyword evidence="2" id="KW-0479">Metal-binding</keyword>
<dbReference type="InterPro" id="IPR025724">
    <property type="entry name" value="GAG-pre-integrase_dom"/>
</dbReference>
<gene>
    <name evidence="6" type="ORF">KK1_005213</name>
</gene>
<keyword evidence="7" id="KW-1185">Reference proteome</keyword>
<reference evidence="6 7" key="1">
    <citation type="journal article" date="2012" name="Nat. Biotechnol.">
        <title>Draft genome sequence of pigeonpea (Cajanus cajan), an orphan legume crop of resource-poor farmers.</title>
        <authorList>
            <person name="Varshney R.K."/>
            <person name="Chen W."/>
            <person name="Li Y."/>
            <person name="Bharti A.K."/>
            <person name="Saxena R.K."/>
            <person name="Schlueter J.A."/>
            <person name="Donoghue M.T."/>
            <person name="Azam S."/>
            <person name="Fan G."/>
            <person name="Whaley A.M."/>
            <person name="Farmer A.D."/>
            <person name="Sheridan J."/>
            <person name="Iwata A."/>
            <person name="Tuteja R."/>
            <person name="Penmetsa R.V."/>
            <person name="Wu W."/>
            <person name="Upadhyaya H.D."/>
            <person name="Yang S.P."/>
            <person name="Shah T."/>
            <person name="Saxena K.B."/>
            <person name="Michael T."/>
            <person name="McCombie W.R."/>
            <person name="Yang B."/>
            <person name="Zhang G."/>
            <person name="Yang H."/>
            <person name="Wang J."/>
            <person name="Spillane C."/>
            <person name="Cook D.R."/>
            <person name="May G.D."/>
            <person name="Xu X."/>
            <person name="Jackson S.A."/>
        </authorList>
    </citation>
    <scope>NUCLEOTIDE SEQUENCE [LARGE SCALE GENOMIC DNA]</scope>
    <source>
        <strain evidence="7">cv. Asha</strain>
    </source>
</reference>
<dbReference type="Gene3D" id="4.10.60.10">
    <property type="entry name" value="Zinc finger, CCHC-type"/>
    <property type="match status" value="1"/>
</dbReference>
<dbReference type="InterPro" id="IPR039537">
    <property type="entry name" value="Retrotran_Ty1/copia-like"/>
</dbReference>
<dbReference type="EMBL" id="CM003604">
    <property type="protein sequence ID" value="KYP72617.1"/>
    <property type="molecule type" value="Genomic_DNA"/>
</dbReference>
<evidence type="ECO:0000313" key="6">
    <source>
        <dbReference type="EMBL" id="KYP72617.1"/>
    </source>
</evidence>
<feature type="domain" description="Integrase catalytic" evidence="5">
    <location>
        <begin position="294"/>
        <end position="470"/>
    </location>
</feature>
<accession>A0A151TZZ7</accession>
<dbReference type="Pfam" id="PF25597">
    <property type="entry name" value="SH3_retrovirus"/>
    <property type="match status" value="1"/>
</dbReference>
<dbReference type="Pfam" id="PF13976">
    <property type="entry name" value="gag_pre-integrs"/>
    <property type="match status" value="1"/>
</dbReference>
<dbReference type="InterPro" id="IPR001584">
    <property type="entry name" value="Integrase_cat-core"/>
</dbReference>
<dbReference type="InterPro" id="IPR036875">
    <property type="entry name" value="Znf_CCHC_sf"/>
</dbReference>
<dbReference type="Gene3D" id="3.30.420.10">
    <property type="entry name" value="Ribonuclease H-like superfamily/Ribonuclease H"/>
    <property type="match status" value="1"/>
</dbReference>
<keyword evidence="1" id="KW-0645">Protease</keyword>